<gene>
    <name evidence="2" type="ORF">LAV01_15280</name>
</gene>
<evidence type="ECO:0000313" key="2">
    <source>
        <dbReference type="EMBL" id="GEK42696.1"/>
    </source>
</evidence>
<sequence>MNNKTFNAVSWMKHNMVLSKTKVTGLIVLLSGFLCSMVVLPTTHQRPLSGLGNILEVSGVLILISVYAYLGVRISSTKKICDFKYWKSIVLTAILHWKMKEPEGNDASAKYDIEVYNRKIVPKTFAVVTNDEVICFYREASSFRLHNLDTQNQARILDYVSRKYAGHCSAWQPLKDDKKYKDYFVSVVKLN</sequence>
<accession>A0A510WU23</accession>
<evidence type="ECO:0000313" key="3">
    <source>
        <dbReference type="Proteomes" id="UP000321722"/>
    </source>
</evidence>
<dbReference type="RefSeq" id="WP_057827084.1">
    <property type="nucleotide sequence ID" value="NZ_BAAACL010000016.1"/>
</dbReference>
<keyword evidence="1" id="KW-0812">Transmembrane</keyword>
<dbReference type="GeneID" id="29934349"/>
<name>A0A510WU23_9LACO</name>
<proteinExistence type="predicted"/>
<keyword evidence="1" id="KW-1133">Transmembrane helix</keyword>
<dbReference type="Proteomes" id="UP000321722">
    <property type="component" value="Unassembled WGS sequence"/>
</dbReference>
<reference evidence="2 3" key="1">
    <citation type="submission" date="2019-07" db="EMBL/GenBank/DDBJ databases">
        <title>Whole genome shotgun sequence of Lactobacillus aviarius subsp. aviarius NBRC 102162.</title>
        <authorList>
            <person name="Hosoyama A."/>
            <person name="Uohara A."/>
            <person name="Ohji S."/>
            <person name="Ichikawa N."/>
        </authorList>
    </citation>
    <scope>NUCLEOTIDE SEQUENCE [LARGE SCALE GENOMIC DNA]</scope>
    <source>
        <strain evidence="2 3">NBRC 102162</strain>
    </source>
</reference>
<organism evidence="2 3">
    <name type="scientific">Ligilactobacillus aviarius</name>
    <dbReference type="NCBI Taxonomy" id="1606"/>
    <lineage>
        <taxon>Bacteria</taxon>
        <taxon>Bacillati</taxon>
        <taxon>Bacillota</taxon>
        <taxon>Bacilli</taxon>
        <taxon>Lactobacillales</taxon>
        <taxon>Lactobacillaceae</taxon>
        <taxon>Ligilactobacillus</taxon>
    </lineage>
</organism>
<feature type="transmembrane region" description="Helical" evidence="1">
    <location>
        <begin position="51"/>
        <end position="70"/>
    </location>
</feature>
<protein>
    <submittedName>
        <fullName evidence="2">Uncharacterized protein</fullName>
    </submittedName>
</protein>
<dbReference type="EMBL" id="BJUI01000043">
    <property type="protein sequence ID" value="GEK42696.1"/>
    <property type="molecule type" value="Genomic_DNA"/>
</dbReference>
<keyword evidence="1" id="KW-0472">Membrane</keyword>
<comment type="caution">
    <text evidence="2">The sequence shown here is derived from an EMBL/GenBank/DDBJ whole genome shotgun (WGS) entry which is preliminary data.</text>
</comment>
<keyword evidence="3" id="KW-1185">Reference proteome</keyword>
<evidence type="ECO:0000256" key="1">
    <source>
        <dbReference type="SAM" id="Phobius"/>
    </source>
</evidence>
<dbReference type="AlphaFoldDB" id="A0A510WU23"/>